<gene>
    <name evidence="1" type="ORF">HHL28_03190</name>
</gene>
<dbReference type="Proteomes" id="UP000501891">
    <property type="component" value="Chromosome"/>
</dbReference>
<dbReference type="InterPro" id="IPR045767">
    <property type="entry name" value="DUF6134"/>
</dbReference>
<proteinExistence type="predicted"/>
<accession>A0A858R4C5</accession>
<sequence length="252" mass="27468">MVPALSRRGFVAGAAGVAALGWAGLPGRAGAATIPGTGQIPFSVFRNGDDAMGYHRLRFSREGDRFIVDKEIGFEVKVAFITAYRYKHTNREVWQDGRLVSLDTRTNDDGDKHWVKGQAKDGAFAVESSRGSLFAPPDIIPTSYWNIATLKAPRLLDTQRGLLMDVAIDDKGEQVIRAGGQDIPARHHTIRLLTNPPGATNAIEIWYDRNDAWVKLAFKAKGQDIGYVLDPEGLVRPGQAAEVVFGQAGARN</sequence>
<dbReference type="EMBL" id="CP051775">
    <property type="protein sequence ID" value="QJE72237.1"/>
    <property type="molecule type" value="Genomic_DNA"/>
</dbReference>
<protein>
    <recommendedName>
        <fullName evidence="3">DUF3108 domain-containing protein</fullName>
    </recommendedName>
</protein>
<evidence type="ECO:0000313" key="1">
    <source>
        <dbReference type="EMBL" id="QJE72237.1"/>
    </source>
</evidence>
<evidence type="ECO:0000313" key="2">
    <source>
        <dbReference type="Proteomes" id="UP000501891"/>
    </source>
</evidence>
<evidence type="ECO:0008006" key="3">
    <source>
        <dbReference type="Google" id="ProtNLM"/>
    </source>
</evidence>
<keyword evidence="2" id="KW-1185">Reference proteome</keyword>
<organism evidence="1 2">
    <name type="scientific">Aerophototrophica crusticola</name>
    <dbReference type="NCBI Taxonomy" id="1709002"/>
    <lineage>
        <taxon>Bacteria</taxon>
        <taxon>Pseudomonadati</taxon>
        <taxon>Pseudomonadota</taxon>
        <taxon>Alphaproteobacteria</taxon>
        <taxon>Rhodospirillales</taxon>
        <taxon>Rhodospirillaceae</taxon>
        <taxon>Aerophototrophica</taxon>
    </lineage>
</organism>
<dbReference type="Pfam" id="PF19630">
    <property type="entry name" value="DUF6134"/>
    <property type="match status" value="1"/>
</dbReference>
<name>A0A858R4C5_9PROT</name>
<reference evidence="1" key="1">
    <citation type="submission" date="2020-04" db="EMBL/GenBank/DDBJ databases">
        <title>A desert anoxygenic phototrophic bacterium fixes CO2 using RubisCO under aerobic conditions.</title>
        <authorList>
            <person name="Tang K."/>
        </authorList>
    </citation>
    <scope>NUCLEOTIDE SEQUENCE [LARGE SCALE GENOMIC DNA]</scope>
    <source>
        <strain evidence="1">MIMtkB3</strain>
    </source>
</reference>
<dbReference type="AlphaFoldDB" id="A0A858R4C5"/>
<dbReference type="InterPro" id="IPR006311">
    <property type="entry name" value="TAT_signal"/>
</dbReference>
<dbReference type="PROSITE" id="PS51318">
    <property type="entry name" value="TAT"/>
    <property type="match status" value="1"/>
</dbReference>
<dbReference type="KEGG" id="acru:HHL28_03190"/>